<evidence type="ECO:0000313" key="12">
    <source>
        <dbReference type="Proteomes" id="UP000231926"/>
    </source>
</evidence>
<evidence type="ECO:0000256" key="2">
    <source>
        <dbReference type="ARBA" id="ARBA00005381"/>
    </source>
</evidence>
<dbReference type="GO" id="GO:0035556">
    <property type="term" value="P:intracellular signal transduction"/>
    <property type="evidence" value="ECO:0007669"/>
    <property type="project" value="InterPro"/>
</dbReference>
<dbReference type="SUPFAM" id="SSF158472">
    <property type="entry name" value="HAMP domain-like"/>
    <property type="match status" value="1"/>
</dbReference>
<sequence length="885" mass="98745">MPSSTKYIPLGPNGAVAFWARAKDKIQNQDELRAWADLGIKTVVCVFSEKGSSLVTDLEEVLHAGEWKLFALEIPPGPETNESVFHSAWKLISAAAKSNILFLIPEELEERWEVILSKMVISSYPHIASGELGAWFPSLQGEAEAEFLGEFKTYASRKKAPKEIPDSTRGEFSLFLKELPLAVSGIELGVFKNGHKDSNGKKKVPKFQEAENFRTLESKPVISFDTVFSGEKQEPETTETTPEVSKAPATSEKKNIPKRETTPHPSADVGDLATTAKFPLQLKLMAVISLLLTVTVSTVILYASSEFKKNYEVRVLETNFSLVNILGIKVKSDLKDIRDKGKTLTEKLLDPKGPGAYADLFFRNEPDFLLAGIYSAEGDKIKKRTVLYNDSYLEGISSNREELDAAVSQKESSFLKTIQSGGRIDNLTPNFKEPTFSISVYDSQSKSILLYIIRAERLLSVFQKQDINVPFLINGDGDLIAHHDLQLLASQTNWADLPIFETMLSSVREDSQQTRYEDSTKTKYYGSYQKLGFGGSGVIVAVPEEKVFEMVYRIQTKNLLIMAIALCIALIIVFFLARTITIPVLKLLTATVEIAKGNFRIGIKSTTKDEIGVLTDYFVSMGKGLEEREKVKDALGRFVNKEIAEMVLNKELTLGGERKMCAIFFSDIRSFTAISEKLQPEEVVEFLNEYMTEMVRCVNDTHGIVDKFIGDAIMATWGAVRTSEQDAENAVNGALLMRAALIKFNEGRGGDKRPIIRIGCGLNFGPVIAGQIGSEERLEYTVIGDAVNLASRVEALNKPFGTDILITQDLLDHVKDIFAVEKMQSIKVKGKEEPQTIYAVLGRKDDMDRPRDLNELRRKLGIEYESKKKTKTGDEEEELKYEILE</sequence>
<dbReference type="PROSITE" id="PS50885">
    <property type="entry name" value="HAMP"/>
    <property type="match status" value="1"/>
</dbReference>
<dbReference type="EMBL" id="NPDR01000003">
    <property type="protein sequence ID" value="PJZ49381.1"/>
    <property type="molecule type" value="Genomic_DNA"/>
</dbReference>
<keyword evidence="5 8" id="KW-1133">Transmembrane helix</keyword>
<dbReference type="PANTHER" id="PTHR43081:SF1">
    <property type="entry name" value="ADENYLATE CYCLASE, TERMINAL-DIFFERENTIATION SPECIFIC"/>
    <property type="match status" value="1"/>
</dbReference>
<dbReference type="InterPro" id="IPR001054">
    <property type="entry name" value="A/G_cyclase"/>
</dbReference>
<dbReference type="SMART" id="SM00044">
    <property type="entry name" value="CYCc"/>
    <property type="match status" value="1"/>
</dbReference>
<comment type="caution">
    <text evidence="11">The sequence shown here is derived from an EMBL/GenBank/DDBJ whole genome shotgun (WGS) entry which is preliminary data.</text>
</comment>
<evidence type="ECO:0000256" key="1">
    <source>
        <dbReference type="ARBA" id="ARBA00004196"/>
    </source>
</evidence>
<dbReference type="InterPro" id="IPR029787">
    <property type="entry name" value="Nucleotide_cyclase"/>
</dbReference>
<dbReference type="PANTHER" id="PTHR43081">
    <property type="entry name" value="ADENYLATE CYCLASE, TERMINAL-DIFFERENTIATION SPECIFIC-RELATED"/>
    <property type="match status" value="1"/>
</dbReference>
<dbReference type="GO" id="GO:0016020">
    <property type="term" value="C:membrane"/>
    <property type="evidence" value="ECO:0007669"/>
    <property type="project" value="InterPro"/>
</dbReference>
<dbReference type="GO" id="GO:0030313">
    <property type="term" value="C:cell envelope"/>
    <property type="evidence" value="ECO:0007669"/>
    <property type="project" value="UniProtKB-SubCell"/>
</dbReference>
<dbReference type="InterPro" id="IPR050697">
    <property type="entry name" value="Adenylyl/Guanylyl_Cyclase_3/4"/>
</dbReference>
<evidence type="ECO:0000256" key="8">
    <source>
        <dbReference type="SAM" id="Phobius"/>
    </source>
</evidence>
<evidence type="ECO:0000256" key="5">
    <source>
        <dbReference type="ARBA" id="ARBA00022989"/>
    </source>
</evidence>
<evidence type="ECO:0000259" key="10">
    <source>
        <dbReference type="PROSITE" id="PS50885"/>
    </source>
</evidence>
<feature type="transmembrane region" description="Helical" evidence="8">
    <location>
        <begin position="284"/>
        <end position="304"/>
    </location>
</feature>
<keyword evidence="4 8" id="KW-0812">Transmembrane</keyword>
<evidence type="ECO:0000256" key="7">
    <source>
        <dbReference type="SAM" id="MobiDB-lite"/>
    </source>
</evidence>
<proteinExistence type="inferred from homology"/>
<dbReference type="PROSITE" id="PS50125">
    <property type="entry name" value="GUANYLATE_CYCLASE_2"/>
    <property type="match status" value="1"/>
</dbReference>
<dbReference type="GO" id="GO:0004016">
    <property type="term" value="F:adenylate cyclase activity"/>
    <property type="evidence" value="ECO:0007669"/>
    <property type="project" value="UniProtKB-ARBA"/>
</dbReference>
<dbReference type="SUPFAM" id="SSF55073">
    <property type="entry name" value="Nucleotide cyclase"/>
    <property type="match status" value="1"/>
</dbReference>
<evidence type="ECO:0000256" key="6">
    <source>
        <dbReference type="ARBA" id="ARBA00023136"/>
    </source>
</evidence>
<dbReference type="Pfam" id="PF00211">
    <property type="entry name" value="Guanylate_cyc"/>
    <property type="match status" value="1"/>
</dbReference>
<keyword evidence="6 8" id="KW-0472">Membrane</keyword>
<feature type="compositionally biased region" description="Basic and acidic residues" evidence="7">
    <location>
        <begin position="251"/>
        <end position="262"/>
    </location>
</feature>
<dbReference type="CDD" id="cd07302">
    <property type="entry name" value="CHD"/>
    <property type="match status" value="1"/>
</dbReference>
<accession>A0A2M9YCU1</accession>
<evidence type="ECO:0000256" key="4">
    <source>
        <dbReference type="ARBA" id="ARBA00022692"/>
    </source>
</evidence>
<dbReference type="InterPro" id="IPR003660">
    <property type="entry name" value="HAMP_dom"/>
</dbReference>
<protein>
    <submittedName>
        <fullName evidence="11">Adenylate/guanylate cyclase domain-containing protein</fullName>
    </submittedName>
</protein>
<dbReference type="AlphaFoldDB" id="A0A2M9YCU1"/>
<name>A0A2M9YCU1_9LEPT</name>
<dbReference type="Gene3D" id="3.30.450.20">
    <property type="entry name" value="PAS domain"/>
    <property type="match status" value="1"/>
</dbReference>
<dbReference type="RefSeq" id="WP_100709953.1">
    <property type="nucleotide sequence ID" value="NZ_NPDR01000003.1"/>
</dbReference>
<feature type="region of interest" description="Disordered" evidence="7">
    <location>
        <begin position="228"/>
        <end position="270"/>
    </location>
</feature>
<gene>
    <name evidence="11" type="ORF">CH362_08590</name>
</gene>
<feature type="domain" description="Guanylate cyclase" evidence="9">
    <location>
        <begin position="662"/>
        <end position="794"/>
    </location>
</feature>
<dbReference type="Gene3D" id="3.30.70.1230">
    <property type="entry name" value="Nucleotide cyclase"/>
    <property type="match status" value="1"/>
</dbReference>
<keyword evidence="12" id="KW-1185">Reference proteome</keyword>
<dbReference type="SMART" id="SM00304">
    <property type="entry name" value="HAMP"/>
    <property type="match status" value="1"/>
</dbReference>
<comment type="similarity">
    <text evidence="2">Belongs to the adenylyl cyclase class-3 family.</text>
</comment>
<dbReference type="CDD" id="cd18774">
    <property type="entry name" value="PDC2_HK_sensor"/>
    <property type="match status" value="1"/>
</dbReference>
<dbReference type="FunFam" id="3.30.70.1230:FF:000016">
    <property type="entry name" value="Adenylate/guanylate cyclase domain-containing protein"/>
    <property type="match status" value="1"/>
</dbReference>
<evidence type="ECO:0000256" key="3">
    <source>
        <dbReference type="ARBA" id="ARBA00022475"/>
    </source>
</evidence>
<evidence type="ECO:0000313" key="11">
    <source>
        <dbReference type="EMBL" id="PJZ49381.1"/>
    </source>
</evidence>
<dbReference type="OrthoDB" id="9806704at2"/>
<dbReference type="CDD" id="cd06225">
    <property type="entry name" value="HAMP"/>
    <property type="match status" value="1"/>
</dbReference>
<comment type="subcellular location">
    <subcellularLocation>
        <location evidence="1">Cell envelope</location>
    </subcellularLocation>
</comment>
<dbReference type="GO" id="GO:0006171">
    <property type="term" value="P:cAMP biosynthetic process"/>
    <property type="evidence" value="ECO:0007669"/>
    <property type="project" value="TreeGrafter"/>
</dbReference>
<feature type="transmembrane region" description="Helical" evidence="8">
    <location>
        <begin position="559"/>
        <end position="577"/>
    </location>
</feature>
<evidence type="ECO:0000259" key="9">
    <source>
        <dbReference type="PROSITE" id="PS50125"/>
    </source>
</evidence>
<reference evidence="11 12" key="1">
    <citation type="submission" date="2017-07" db="EMBL/GenBank/DDBJ databases">
        <title>Leptospira spp. isolated from tropical soils.</title>
        <authorList>
            <person name="Thibeaux R."/>
            <person name="Iraola G."/>
            <person name="Ferres I."/>
            <person name="Bierque E."/>
            <person name="Girault D."/>
            <person name="Soupe-Gilbert M.-E."/>
            <person name="Picardeau M."/>
            <person name="Goarant C."/>
        </authorList>
    </citation>
    <scope>NUCLEOTIDE SEQUENCE [LARGE SCALE GENOMIC DNA]</scope>
    <source>
        <strain evidence="11 12">FH4-C-A2</strain>
    </source>
</reference>
<organism evidence="11 12">
    <name type="scientific">Leptospira saintgironsiae</name>
    <dbReference type="NCBI Taxonomy" id="2023183"/>
    <lineage>
        <taxon>Bacteria</taxon>
        <taxon>Pseudomonadati</taxon>
        <taxon>Spirochaetota</taxon>
        <taxon>Spirochaetia</taxon>
        <taxon>Leptospirales</taxon>
        <taxon>Leptospiraceae</taxon>
        <taxon>Leptospira</taxon>
    </lineage>
</organism>
<keyword evidence="3" id="KW-1003">Cell membrane</keyword>
<dbReference type="Proteomes" id="UP000231926">
    <property type="component" value="Unassembled WGS sequence"/>
</dbReference>
<dbReference type="Gene3D" id="1.10.8.500">
    <property type="entry name" value="HAMP domain in histidine kinase"/>
    <property type="match status" value="1"/>
</dbReference>
<feature type="domain" description="HAMP" evidence="10">
    <location>
        <begin position="578"/>
        <end position="630"/>
    </location>
</feature>